<evidence type="ECO:0000313" key="6">
    <source>
        <dbReference type="EMBL" id="EPB69267.1"/>
    </source>
</evidence>
<reference evidence="6 7" key="1">
    <citation type="submission" date="2013-05" db="EMBL/GenBank/DDBJ databases">
        <title>Draft genome of the parasitic nematode Anyclostoma ceylanicum.</title>
        <authorList>
            <person name="Mitreva M."/>
        </authorList>
    </citation>
    <scope>NUCLEOTIDE SEQUENCE [LARGE SCALE GENOMIC DNA]</scope>
</reference>
<protein>
    <submittedName>
        <fullName evidence="6">CUB domain protein</fullName>
    </submittedName>
</protein>
<dbReference type="CDD" id="cd00037">
    <property type="entry name" value="CLECT"/>
    <property type="match status" value="1"/>
</dbReference>
<evidence type="ECO:0000256" key="2">
    <source>
        <dbReference type="ARBA" id="ARBA00023157"/>
    </source>
</evidence>
<feature type="signal peptide" evidence="4">
    <location>
        <begin position="1"/>
        <end position="17"/>
    </location>
</feature>
<accession>A0A0D6LNS6</accession>
<dbReference type="SMART" id="SM00042">
    <property type="entry name" value="CUB"/>
    <property type="match status" value="1"/>
</dbReference>
<dbReference type="SUPFAM" id="SSF56436">
    <property type="entry name" value="C-type lectin-like"/>
    <property type="match status" value="1"/>
</dbReference>
<organism evidence="6 7">
    <name type="scientific">Ancylostoma ceylanicum</name>
    <dbReference type="NCBI Taxonomy" id="53326"/>
    <lineage>
        <taxon>Eukaryota</taxon>
        <taxon>Metazoa</taxon>
        <taxon>Ecdysozoa</taxon>
        <taxon>Nematoda</taxon>
        <taxon>Chromadorea</taxon>
        <taxon>Rhabditida</taxon>
        <taxon>Rhabditina</taxon>
        <taxon>Rhabditomorpha</taxon>
        <taxon>Strongyloidea</taxon>
        <taxon>Ancylostomatidae</taxon>
        <taxon>Ancylostomatinae</taxon>
        <taxon>Ancylostoma</taxon>
    </lineage>
</organism>
<dbReference type="Proteomes" id="UP000054495">
    <property type="component" value="Unassembled WGS sequence"/>
</dbReference>
<proteinExistence type="predicted"/>
<dbReference type="PANTHER" id="PTHR24251">
    <property type="entry name" value="OVOCHYMASE-RELATED"/>
    <property type="match status" value="1"/>
</dbReference>
<comment type="caution">
    <text evidence="3">Lacks conserved residue(s) required for the propagation of feature annotation.</text>
</comment>
<evidence type="ECO:0000256" key="4">
    <source>
        <dbReference type="SAM" id="SignalP"/>
    </source>
</evidence>
<dbReference type="Gene3D" id="2.60.120.290">
    <property type="entry name" value="Spermadhesin, CUB domain"/>
    <property type="match status" value="1"/>
</dbReference>
<dbReference type="Gene3D" id="3.10.100.10">
    <property type="entry name" value="Mannose-Binding Protein A, subunit A"/>
    <property type="match status" value="1"/>
</dbReference>
<keyword evidence="7" id="KW-1185">Reference proteome</keyword>
<sequence length="247" mass="27271">MLLASLLLFSYSLQALADLCPKGWQFVPESSYCVMVSSQLFSADDASSYCKSQGSDLATLTLQSELSALTSEPSIYGDCATLRSSGMTACPCYNQQPALCKFKPQLCNGGKFGGPNVRSGTINSPGYPDQYYNNLDCYYQIEGPAGTYITITFDPFDVENYFDYVEVYDGNTTSKLIGEKDTPAVNQLGTNGEMSSPNYPGEYDRFLEQMYYATSPENTAVRLRLLERLQVCIAWMIAGVSYAQQRV</sequence>
<keyword evidence="1" id="KW-0677">Repeat</keyword>
<dbReference type="InterPro" id="IPR016186">
    <property type="entry name" value="C-type_lectin-like/link_sf"/>
</dbReference>
<keyword evidence="4" id="KW-0732">Signal</keyword>
<dbReference type="Pfam" id="PF00431">
    <property type="entry name" value="CUB"/>
    <property type="match status" value="1"/>
</dbReference>
<dbReference type="InterPro" id="IPR016187">
    <property type="entry name" value="CTDL_fold"/>
</dbReference>
<dbReference type="PANTHER" id="PTHR24251:SF37">
    <property type="entry name" value="CUB DOMAIN-CONTAINING PROTEIN"/>
    <property type="match status" value="1"/>
</dbReference>
<evidence type="ECO:0000256" key="1">
    <source>
        <dbReference type="ARBA" id="ARBA00022737"/>
    </source>
</evidence>
<evidence type="ECO:0000313" key="7">
    <source>
        <dbReference type="Proteomes" id="UP000054495"/>
    </source>
</evidence>
<gene>
    <name evidence="6" type="ORF">ANCCEY_11644</name>
</gene>
<name>A0A0D6LNS6_9BILA</name>
<feature type="domain" description="CUB" evidence="5">
    <location>
        <begin position="107"/>
        <end position="192"/>
    </location>
</feature>
<evidence type="ECO:0000256" key="3">
    <source>
        <dbReference type="PROSITE-ProRule" id="PRU00059"/>
    </source>
</evidence>
<dbReference type="InterPro" id="IPR035914">
    <property type="entry name" value="Sperma_CUB_dom_sf"/>
</dbReference>
<dbReference type="InterPro" id="IPR000859">
    <property type="entry name" value="CUB_dom"/>
</dbReference>
<keyword evidence="2" id="KW-1015">Disulfide bond</keyword>
<evidence type="ECO:0000259" key="5">
    <source>
        <dbReference type="PROSITE" id="PS01180"/>
    </source>
</evidence>
<dbReference type="SUPFAM" id="SSF49854">
    <property type="entry name" value="Spermadhesin, CUB domain"/>
    <property type="match status" value="2"/>
</dbReference>
<dbReference type="PROSITE" id="PS01180">
    <property type="entry name" value="CUB"/>
    <property type="match status" value="1"/>
</dbReference>
<dbReference type="EMBL" id="KE125317">
    <property type="protein sequence ID" value="EPB69267.1"/>
    <property type="molecule type" value="Genomic_DNA"/>
</dbReference>
<feature type="chain" id="PRO_5002307219" evidence="4">
    <location>
        <begin position="18"/>
        <end position="247"/>
    </location>
</feature>
<dbReference type="CDD" id="cd00041">
    <property type="entry name" value="CUB"/>
    <property type="match status" value="1"/>
</dbReference>
<dbReference type="AlphaFoldDB" id="A0A0D6LNS6"/>